<proteinExistence type="predicted"/>
<sequence length="222" mass="25209">MVHDQRSRYRLSIQTTLNILLISSVLNGRRKERAKKGCKEENKSRETRVLSPLDSSSTTAGLQPGHRGTPDLYPAIDRLRISARPPIDAGLPPGNRLILLPGHQLTPEFYPASNYYWSLLLVFHKKTAFPTFIACRLRSFRPLWLNNDNDLSDQCHPLTTVLPTSIARQQSFLLLSLVDYGLSDILRRLRSFRPSSLVNGLSDLRCPPTTVLPTYVTRQRSF</sequence>
<gene>
    <name evidence="2" type="ORF">M5K25_019891</name>
</gene>
<evidence type="ECO:0000313" key="2">
    <source>
        <dbReference type="EMBL" id="KAL0911731.1"/>
    </source>
</evidence>
<dbReference type="AlphaFoldDB" id="A0ABD0UGL5"/>
<evidence type="ECO:0000313" key="3">
    <source>
        <dbReference type="Proteomes" id="UP001552299"/>
    </source>
</evidence>
<protein>
    <submittedName>
        <fullName evidence="2">Uncharacterized protein</fullName>
    </submittedName>
</protein>
<comment type="caution">
    <text evidence="2">The sequence shown here is derived from an EMBL/GenBank/DDBJ whole genome shotgun (WGS) entry which is preliminary data.</text>
</comment>
<keyword evidence="3" id="KW-1185">Reference proteome</keyword>
<reference evidence="2 3" key="1">
    <citation type="journal article" date="2024" name="Plant Biotechnol. J.">
        <title>Dendrobium thyrsiflorum genome and its molecular insights into genes involved in important horticultural traits.</title>
        <authorList>
            <person name="Chen B."/>
            <person name="Wang J.Y."/>
            <person name="Zheng P.J."/>
            <person name="Li K.L."/>
            <person name="Liang Y.M."/>
            <person name="Chen X.F."/>
            <person name="Zhang C."/>
            <person name="Zhao X."/>
            <person name="He X."/>
            <person name="Zhang G.Q."/>
            <person name="Liu Z.J."/>
            <person name="Xu Q."/>
        </authorList>
    </citation>
    <scope>NUCLEOTIDE SEQUENCE [LARGE SCALE GENOMIC DNA]</scope>
    <source>
        <strain evidence="2">GZMU011</strain>
    </source>
</reference>
<accession>A0ABD0UGL5</accession>
<feature type="region of interest" description="Disordered" evidence="1">
    <location>
        <begin position="33"/>
        <end position="67"/>
    </location>
</feature>
<name>A0ABD0UGL5_DENTH</name>
<dbReference type="EMBL" id="JANQDX010000015">
    <property type="protein sequence ID" value="KAL0911731.1"/>
    <property type="molecule type" value="Genomic_DNA"/>
</dbReference>
<dbReference type="Proteomes" id="UP001552299">
    <property type="component" value="Unassembled WGS sequence"/>
</dbReference>
<feature type="compositionally biased region" description="Basic and acidic residues" evidence="1">
    <location>
        <begin position="35"/>
        <end position="48"/>
    </location>
</feature>
<evidence type="ECO:0000256" key="1">
    <source>
        <dbReference type="SAM" id="MobiDB-lite"/>
    </source>
</evidence>
<organism evidence="2 3">
    <name type="scientific">Dendrobium thyrsiflorum</name>
    <name type="common">Pinecone-like raceme dendrobium</name>
    <name type="synonym">Orchid</name>
    <dbReference type="NCBI Taxonomy" id="117978"/>
    <lineage>
        <taxon>Eukaryota</taxon>
        <taxon>Viridiplantae</taxon>
        <taxon>Streptophyta</taxon>
        <taxon>Embryophyta</taxon>
        <taxon>Tracheophyta</taxon>
        <taxon>Spermatophyta</taxon>
        <taxon>Magnoliopsida</taxon>
        <taxon>Liliopsida</taxon>
        <taxon>Asparagales</taxon>
        <taxon>Orchidaceae</taxon>
        <taxon>Epidendroideae</taxon>
        <taxon>Malaxideae</taxon>
        <taxon>Dendrobiinae</taxon>
        <taxon>Dendrobium</taxon>
    </lineage>
</organism>